<accession>A0AAV5N4B9</accession>
<evidence type="ECO:0000313" key="2">
    <source>
        <dbReference type="Proteomes" id="UP001058124"/>
    </source>
</evidence>
<comment type="caution">
    <text evidence="1">The sequence shown here is derived from an EMBL/GenBank/DDBJ whole genome shotgun (WGS) entry which is preliminary data.</text>
</comment>
<dbReference type="EMBL" id="BRLH01000003">
    <property type="protein sequence ID" value="GKX55844.1"/>
    <property type="molecule type" value="Genomic_DNA"/>
</dbReference>
<sequence length="65" mass="7226">MLMQAEALARKALDPIAFMGSLYVFFGDGQTKTWMSQRVESAKDGYLGGTRALRLLKNKREITGS</sequence>
<evidence type="ECO:0000313" key="1">
    <source>
        <dbReference type="EMBL" id="GKX55844.1"/>
    </source>
</evidence>
<protein>
    <submittedName>
        <fullName evidence="1">Uncharacterized protein</fullName>
    </submittedName>
</protein>
<keyword evidence="2" id="KW-1185">Reference proteome</keyword>
<gene>
    <name evidence="1" type="ORF">SOASR030_19560</name>
</gene>
<organism evidence="1 2">
    <name type="scientific">Leminorella grimontii</name>
    <dbReference type="NCBI Taxonomy" id="82981"/>
    <lineage>
        <taxon>Bacteria</taxon>
        <taxon>Pseudomonadati</taxon>
        <taxon>Pseudomonadota</taxon>
        <taxon>Gammaproteobacteria</taxon>
        <taxon>Enterobacterales</taxon>
        <taxon>Budviciaceae</taxon>
        <taxon>Leminorella</taxon>
    </lineage>
</organism>
<proteinExistence type="predicted"/>
<name>A0AAV5N4B9_9GAMM</name>
<reference evidence="1" key="1">
    <citation type="submission" date="2022-06" db="EMBL/GenBank/DDBJ databases">
        <title>Draft genome sequences of Leminorella grimontii str. JCM5902.</title>
        <authorList>
            <person name="Wakabayashi Y."/>
            <person name="Kojima K."/>
        </authorList>
    </citation>
    <scope>NUCLEOTIDE SEQUENCE</scope>
    <source>
        <strain evidence="1">JCM 5902</strain>
    </source>
</reference>
<dbReference type="Proteomes" id="UP001058124">
    <property type="component" value="Unassembled WGS sequence"/>
</dbReference>
<dbReference type="AlphaFoldDB" id="A0AAV5N4B9"/>